<evidence type="ECO:0000256" key="2">
    <source>
        <dbReference type="SAM" id="SignalP"/>
    </source>
</evidence>
<feature type="signal peptide" evidence="2">
    <location>
        <begin position="1"/>
        <end position="35"/>
    </location>
</feature>
<comment type="caution">
    <text evidence="3">The sequence shown here is derived from an EMBL/GenBank/DDBJ whole genome shotgun (WGS) entry which is preliminary data.</text>
</comment>
<protein>
    <submittedName>
        <fullName evidence="3">Tripartite tricarboxylate transporter substrate binding protein</fullName>
    </submittedName>
</protein>
<reference evidence="3 4" key="1">
    <citation type="submission" date="2019-06" db="EMBL/GenBank/DDBJ databases">
        <title>New taxonomy in bacterial strain CC-CFT640, isolated from vineyard.</title>
        <authorList>
            <person name="Lin S.-Y."/>
            <person name="Tsai C.-F."/>
            <person name="Young C.-C."/>
        </authorList>
    </citation>
    <scope>NUCLEOTIDE SEQUENCE [LARGE SCALE GENOMIC DNA]</scope>
    <source>
        <strain evidence="3 4">CC-CFT640</strain>
    </source>
</reference>
<dbReference type="PANTHER" id="PTHR42928">
    <property type="entry name" value="TRICARBOXYLATE-BINDING PROTEIN"/>
    <property type="match status" value="1"/>
</dbReference>
<dbReference type="InterPro" id="IPR006311">
    <property type="entry name" value="TAT_signal"/>
</dbReference>
<dbReference type="SUPFAM" id="SSF53850">
    <property type="entry name" value="Periplasmic binding protein-like II"/>
    <property type="match status" value="1"/>
</dbReference>
<evidence type="ECO:0000313" key="4">
    <source>
        <dbReference type="Proteomes" id="UP000321638"/>
    </source>
</evidence>
<dbReference type="Pfam" id="PF03401">
    <property type="entry name" value="TctC"/>
    <property type="match status" value="1"/>
</dbReference>
<evidence type="ECO:0000256" key="1">
    <source>
        <dbReference type="ARBA" id="ARBA00006987"/>
    </source>
</evidence>
<dbReference type="PROSITE" id="PS51318">
    <property type="entry name" value="TAT"/>
    <property type="match status" value="1"/>
</dbReference>
<dbReference type="Proteomes" id="UP000321638">
    <property type="component" value="Unassembled WGS sequence"/>
</dbReference>
<dbReference type="EMBL" id="VDUZ01000019">
    <property type="protein sequence ID" value="TXL74274.1"/>
    <property type="molecule type" value="Genomic_DNA"/>
</dbReference>
<organism evidence="3 4">
    <name type="scientific">Vineibacter terrae</name>
    <dbReference type="NCBI Taxonomy" id="2586908"/>
    <lineage>
        <taxon>Bacteria</taxon>
        <taxon>Pseudomonadati</taxon>
        <taxon>Pseudomonadota</taxon>
        <taxon>Alphaproteobacteria</taxon>
        <taxon>Hyphomicrobiales</taxon>
        <taxon>Vineibacter</taxon>
    </lineage>
</organism>
<accession>A0A5C8PKP3</accession>
<dbReference type="InterPro" id="IPR042100">
    <property type="entry name" value="Bug_dom1"/>
</dbReference>
<dbReference type="AlphaFoldDB" id="A0A5C8PKP3"/>
<name>A0A5C8PKP3_9HYPH</name>
<gene>
    <name evidence="3" type="ORF">FHP25_17450</name>
</gene>
<proteinExistence type="inferred from homology"/>
<comment type="similarity">
    <text evidence="1">Belongs to the UPF0065 (bug) family.</text>
</comment>
<dbReference type="Gene3D" id="3.40.190.10">
    <property type="entry name" value="Periplasmic binding protein-like II"/>
    <property type="match status" value="1"/>
</dbReference>
<dbReference type="InterPro" id="IPR005064">
    <property type="entry name" value="BUG"/>
</dbReference>
<dbReference type="CDD" id="cd13578">
    <property type="entry name" value="PBP2_Bug27"/>
    <property type="match status" value="1"/>
</dbReference>
<sequence length="338" mass="35239">MTEKIGRICMITRRRLARIVAAVATAGAGAPMARATPAFPSRQVRIIAPFAPGAATDTCARIVAQRLGERWGQPVVVENRIGASGTIGAAAVARAEPDGHTLLLGTVGTNATNASLIPNMPYDTLNDFAPISLFAVVSMLVVVHPSQPIHSVADLVALARKAPGGLNCGTAGVGSSPHLAALLFESLGKVKFEHVAYAGVAPMIPDLLQNRVNISLGDASSFLPHVRSGALRAVGVTTATRFPGLPDVPTVAEAGIAGYEAAAWYGVLAPAKTPPDIVAQLNREIAAIARMPEVKQQLEPLAAVTVGNTPEEFAAFIRSEHARWGQLIRDSGVQVTRN</sequence>
<keyword evidence="4" id="KW-1185">Reference proteome</keyword>
<feature type="chain" id="PRO_5023004983" evidence="2">
    <location>
        <begin position="36"/>
        <end position="338"/>
    </location>
</feature>
<dbReference type="PANTHER" id="PTHR42928:SF5">
    <property type="entry name" value="BLR1237 PROTEIN"/>
    <property type="match status" value="1"/>
</dbReference>
<evidence type="ECO:0000313" key="3">
    <source>
        <dbReference type="EMBL" id="TXL74274.1"/>
    </source>
</evidence>
<dbReference type="PIRSF" id="PIRSF017082">
    <property type="entry name" value="YflP"/>
    <property type="match status" value="1"/>
</dbReference>
<dbReference type="OrthoDB" id="7374934at2"/>
<keyword evidence="2" id="KW-0732">Signal</keyword>
<dbReference type="Gene3D" id="3.40.190.150">
    <property type="entry name" value="Bordetella uptake gene, domain 1"/>
    <property type="match status" value="1"/>
</dbReference>